<accession>A0A437H2A5</accession>
<comment type="caution">
    <text evidence="3">The sequence shown here is derived from an EMBL/GenBank/DDBJ whole genome shotgun (WGS) entry which is preliminary data.</text>
</comment>
<dbReference type="Proteomes" id="UP000283003">
    <property type="component" value="Unassembled WGS sequence"/>
</dbReference>
<dbReference type="AlphaFoldDB" id="A0A437H2A5"/>
<evidence type="ECO:0000313" key="4">
    <source>
        <dbReference type="Proteomes" id="UP000283003"/>
    </source>
</evidence>
<dbReference type="InterPro" id="IPR036291">
    <property type="entry name" value="NAD(P)-bd_dom_sf"/>
</dbReference>
<dbReference type="InterPro" id="IPR002347">
    <property type="entry name" value="SDR_fam"/>
</dbReference>
<dbReference type="FunFam" id="3.40.50.720:FF:000084">
    <property type="entry name" value="Short-chain dehydrogenase reductase"/>
    <property type="match status" value="1"/>
</dbReference>
<comment type="similarity">
    <text evidence="1">Belongs to the short-chain dehydrogenases/reductases (SDR) family.</text>
</comment>
<reference evidence="3 4" key="1">
    <citation type="submission" date="2018-12" db="EMBL/GenBank/DDBJ databases">
        <title>Croceicoccus ponticola sp. nov., a lipolytic bacterium isolated from seawater.</title>
        <authorList>
            <person name="Yoon J.-H."/>
        </authorList>
    </citation>
    <scope>NUCLEOTIDE SEQUENCE [LARGE SCALE GENOMIC DNA]</scope>
    <source>
        <strain evidence="3 4">GM-16</strain>
    </source>
</reference>
<protein>
    <submittedName>
        <fullName evidence="3">SDR family oxidoreductase</fullName>
    </submittedName>
</protein>
<dbReference type="Gene3D" id="3.40.50.720">
    <property type="entry name" value="NAD(P)-binding Rossmann-like Domain"/>
    <property type="match status" value="1"/>
</dbReference>
<dbReference type="CDD" id="cd05233">
    <property type="entry name" value="SDR_c"/>
    <property type="match status" value="1"/>
</dbReference>
<dbReference type="SUPFAM" id="SSF51735">
    <property type="entry name" value="NAD(P)-binding Rossmann-fold domains"/>
    <property type="match status" value="1"/>
</dbReference>
<dbReference type="OrthoDB" id="9792355at2"/>
<evidence type="ECO:0000313" key="3">
    <source>
        <dbReference type="EMBL" id="RVQ69676.1"/>
    </source>
</evidence>
<gene>
    <name evidence="3" type="ORF">EKN06_05825</name>
</gene>
<dbReference type="PANTHER" id="PTHR42760">
    <property type="entry name" value="SHORT-CHAIN DEHYDROGENASES/REDUCTASES FAMILY MEMBER"/>
    <property type="match status" value="1"/>
</dbReference>
<sequence length="293" mass="31217">MTKLGSGSASTSPLAANRPPPINEIGIQVMLMKGKTAFVTGTASGIGRETAIVCAREGAARIACADIHEESNQTTAEKLRAEGAEVMSLQVDLGDVEQIQAAFEKVSKDWGSLDASCHIGGYSWRGETLDVTEDQWDKVMNVNLRGTFFCCQEALKIMYSQGRGSIVNMSADAAFYPIYGFALQAASKGGIVNMTKTLALEAAPRGVRVNCVSPGIVRTQKAGAIRPPEPPLRRENAPPPSAAQQLADQTAIGRYMTMDEIAETFVFLCSDRASGINGDLISVNGGGYRSLDY</sequence>
<dbReference type="EMBL" id="RXOL01000001">
    <property type="protein sequence ID" value="RVQ69676.1"/>
    <property type="molecule type" value="Genomic_DNA"/>
</dbReference>
<dbReference type="GO" id="GO:0016616">
    <property type="term" value="F:oxidoreductase activity, acting on the CH-OH group of donors, NAD or NADP as acceptor"/>
    <property type="evidence" value="ECO:0007669"/>
    <property type="project" value="TreeGrafter"/>
</dbReference>
<dbReference type="PRINTS" id="PR00081">
    <property type="entry name" value="GDHRDH"/>
</dbReference>
<feature type="region of interest" description="Disordered" evidence="2">
    <location>
        <begin position="220"/>
        <end position="242"/>
    </location>
</feature>
<evidence type="ECO:0000256" key="1">
    <source>
        <dbReference type="ARBA" id="ARBA00006484"/>
    </source>
</evidence>
<evidence type="ECO:0000256" key="2">
    <source>
        <dbReference type="SAM" id="MobiDB-lite"/>
    </source>
</evidence>
<keyword evidence="4" id="KW-1185">Reference proteome</keyword>
<proteinExistence type="inferred from homology"/>
<dbReference type="Pfam" id="PF13561">
    <property type="entry name" value="adh_short_C2"/>
    <property type="match status" value="1"/>
</dbReference>
<organism evidence="3 4">
    <name type="scientific">Croceicoccus ponticola</name>
    <dbReference type="NCBI Taxonomy" id="2217664"/>
    <lineage>
        <taxon>Bacteria</taxon>
        <taxon>Pseudomonadati</taxon>
        <taxon>Pseudomonadota</taxon>
        <taxon>Alphaproteobacteria</taxon>
        <taxon>Sphingomonadales</taxon>
        <taxon>Erythrobacteraceae</taxon>
        <taxon>Croceicoccus</taxon>
    </lineage>
</organism>
<name>A0A437H2A5_9SPHN</name>